<dbReference type="EMBL" id="QMFY01000005">
    <property type="protein sequence ID" value="RAW01093.1"/>
    <property type="molecule type" value="Genomic_DNA"/>
</dbReference>
<evidence type="ECO:0008006" key="3">
    <source>
        <dbReference type="Google" id="ProtNLM"/>
    </source>
</evidence>
<dbReference type="Proteomes" id="UP000251889">
    <property type="component" value="Unassembled WGS sequence"/>
</dbReference>
<comment type="caution">
    <text evidence="1">The sequence shown here is derived from an EMBL/GenBank/DDBJ whole genome shotgun (WGS) entry which is preliminary data.</text>
</comment>
<dbReference type="InterPro" id="IPR053842">
    <property type="entry name" value="NikA-like"/>
</dbReference>
<dbReference type="RefSeq" id="WP_112747248.1">
    <property type="nucleotide sequence ID" value="NZ_QMFY01000005.1"/>
</dbReference>
<accession>A0A364Y2J1</accession>
<dbReference type="Pfam" id="PF21983">
    <property type="entry name" value="NikA-like"/>
    <property type="match status" value="1"/>
</dbReference>
<dbReference type="OrthoDB" id="681025at2"/>
<keyword evidence="2" id="KW-1185">Reference proteome</keyword>
<dbReference type="AlphaFoldDB" id="A0A364Y2J1"/>
<reference evidence="1 2" key="1">
    <citation type="submission" date="2018-06" db="EMBL/GenBank/DDBJ databases">
        <title>Chryseolinea flavus sp. nov., a member of the phylum Bacteroidetes isolated from soil.</title>
        <authorList>
            <person name="Li Y."/>
            <person name="Wang J."/>
        </authorList>
    </citation>
    <scope>NUCLEOTIDE SEQUENCE [LARGE SCALE GENOMIC DNA]</scope>
    <source>
        <strain evidence="1 2">SDU1-6</strain>
    </source>
</reference>
<name>A0A364Y2J1_9BACT</name>
<gene>
    <name evidence="1" type="ORF">DQQ10_12760</name>
</gene>
<evidence type="ECO:0000313" key="2">
    <source>
        <dbReference type="Proteomes" id="UP000251889"/>
    </source>
</evidence>
<organism evidence="1 2">
    <name type="scientific">Pseudochryseolinea flava</name>
    <dbReference type="NCBI Taxonomy" id="2059302"/>
    <lineage>
        <taxon>Bacteria</taxon>
        <taxon>Pseudomonadati</taxon>
        <taxon>Bacteroidota</taxon>
        <taxon>Cytophagia</taxon>
        <taxon>Cytophagales</taxon>
        <taxon>Fulvivirgaceae</taxon>
        <taxon>Pseudochryseolinea</taxon>
    </lineage>
</organism>
<protein>
    <recommendedName>
        <fullName evidence="3">Bacterial mobilisation domain-containing protein</fullName>
    </recommendedName>
</protein>
<sequence length="116" mass="13040">MARPKINDIDKRTIQVNIRLTEAENTKISLCAESSGLTPANWIRKTVITGKFPSVKLSPIDAELYRELRKIGVNLNQITHKINIGELPKELEGCLCQLKVLLNDILHALANDRQPD</sequence>
<evidence type="ECO:0000313" key="1">
    <source>
        <dbReference type="EMBL" id="RAW01093.1"/>
    </source>
</evidence>
<proteinExistence type="predicted"/>